<name>A0ABQ6GV14_9GAMM</name>
<dbReference type="RefSeq" id="WP_284245709.1">
    <property type="nucleotide sequence ID" value="NZ_BSST01000001.1"/>
</dbReference>
<reference evidence="1 2" key="1">
    <citation type="submission" date="2023-03" db="EMBL/GenBank/DDBJ databases">
        <title>Draft genome sequence of Thalassotalea insulae KCTC 62186T.</title>
        <authorList>
            <person name="Sawabe T."/>
        </authorList>
    </citation>
    <scope>NUCLEOTIDE SEQUENCE [LARGE SCALE GENOMIC DNA]</scope>
    <source>
        <strain evidence="1 2">KCTC 62186</strain>
    </source>
</reference>
<dbReference type="EMBL" id="BSST01000001">
    <property type="protein sequence ID" value="GLX79778.1"/>
    <property type="molecule type" value="Genomic_DNA"/>
</dbReference>
<protein>
    <recommendedName>
        <fullName evidence="3">DUF3545 family protein</fullName>
    </recommendedName>
</protein>
<evidence type="ECO:0000313" key="1">
    <source>
        <dbReference type="EMBL" id="GLX79778.1"/>
    </source>
</evidence>
<gene>
    <name evidence="1" type="ORF">tinsulaeT_31180</name>
</gene>
<dbReference type="Proteomes" id="UP001157186">
    <property type="component" value="Unassembled WGS sequence"/>
</dbReference>
<evidence type="ECO:0008006" key="3">
    <source>
        <dbReference type="Google" id="ProtNLM"/>
    </source>
</evidence>
<proteinExistence type="predicted"/>
<keyword evidence="2" id="KW-1185">Reference proteome</keyword>
<evidence type="ECO:0000313" key="2">
    <source>
        <dbReference type="Proteomes" id="UP001157186"/>
    </source>
</evidence>
<sequence length="75" mass="8627">MNLDNYDDTDLAIDDDLTDGNDSGIAGFEIAYGSSNKTLIKRTAKQKGRARHRLELLKEKRHLDREIDTLSDYWN</sequence>
<accession>A0ABQ6GV14</accession>
<comment type="caution">
    <text evidence="1">The sequence shown here is derived from an EMBL/GenBank/DDBJ whole genome shotgun (WGS) entry which is preliminary data.</text>
</comment>
<organism evidence="1 2">
    <name type="scientific">Thalassotalea insulae</name>
    <dbReference type="NCBI Taxonomy" id="2056778"/>
    <lineage>
        <taxon>Bacteria</taxon>
        <taxon>Pseudomonadati</taxon>
        <taxon>Pseudomonadota</taxon>
        <taxon>Gammaproteobacteria</taxon>
        <taxon>Alteromonadales</taxon>
        <taxon>Colwelliaceae</taxon>
        <taxon>Thalassotalea</taxon>
    </lineage>
</organism>